<dbReference type="InterPro" id="IPR006016">
    <property type="entry name" value="UspA"/>
</dbReference>
<comment type="caution">
    <text evidence="3">The sequence shown here is derived from an EMBL/GenBank/DDBJ whole genome shotgun (WGS) entry which is preliminary data.</text>
</comment>
<evidence type="ECO:0000256" key="1">
    <source>
        <dbReference type="ARBA" id="ARBA00008791"/>
    </source>
</evidence>
<feature type="domain" description="UspA" evidence="2">
    <location>
        <begin position="5"/>
        <end position="132"/>
    </location>
</feature>
<organism evidence="3 4">
    <name type="scientific">Halarcobacter mediterraneus</name>
    <dbReference type="NCBI Taxonomy" id="2023153"/>
    <lineage>
        <taxon>Bacteria</taxon>
        <taxon>Pseudomonadati</taxon>
        <taxon>Campylobacterota</taxon>
        <taxon>Epsilonproteobacteria</taxon>
        <taxon>Campylobacterales</taxon>
        <taxon>Arcobacteraceae</taxon>
        <taxon>Halarcobacter</taxon>
    </lineage>
</organism>
<evidence type="ECO:0000313" key="4">
    <source>
        <dbReference type="Proteomes" id="UP000289718"/>
    </source>
</evidence>
<reference evidence="3 4" key="1">
    <citation type="submission" date="2017-09" db="EMBL/GenBank/DDBJ databases">
        <title>Genomics of the genus Arcobacter.</title>
        <authorList>
            <person name="Perez-Cataluna A."/>
            <person name="Figueras M.J."/>
            <person name="Salas-Masso N."/>
        </authorList>
    </citation>
    <scope>NUCLEOTIDE SEQUENCE [LARGE SCALE GENOMIC DNA]</scope>
    <source>
        <strain evidence="3 4">F156-34</strain>
    </source>
</reference>
<dbReference type="RefSeq" id="WP_129062412.1">
    <property type="nucleotide sequence ID" value="NZ_NXIE01000005.1"/>
</dbReference>
<comment type="similarity">
    <text evidence="1">Belongs to the universal stress protein A family.</text>
</comment>
<evidence type="ECO:0000313" key="3">
    <source>
        <dbReference type="EMBL" id="RXK11959.1"/>
    </source>
</evidence>
<dbReference type="AlphaFoldDB" id="A0A4Q1AVQ1"/>
<gene>
    <name evidence="3" type="ORF">CP965_12335</name>
</gene>
<keyword evidence="4" id="KW-1185">Reference proteome</keyword>
<evidence type="ECO:0000259" key="2">
    <source>
        <dbReference type="Pfam" id="PF00582"/>
    </source>
</evidence>
<dbReference type="EMBL" id="NXIE01000005">
    <property type="protein sequence ID" value="RXK11959.1"/>
    <property type="molecule type" value="Genomic_DNA"/>
</dbReference>
<accession>A0A4Q1AVQ1</accession>
<dbReference type="InterPro" id="IPR006015">
    <property type="entry name" value="Universal_stress_UspA"/>
</dbReference>
<name>A0A4Q1AVQ1_9BACT</name>
<dbReference type="Gene3D" id="3.40.50.620">
    <property type="entry name" value="HUPs"/>
    <property type="match status" value="2"/>
</dbReference>
<dbReference type="SUPFAM" id="SSF52402">
    <property type="entry name" value="Adenine nucleotide alpha hydrolases-like"/>
    <property type="match status" value="2"/>
</dbReference>
<dbReference type="Proteomes" id="UP000289718">
    <property type="component" value="Unassembled WGS sequence"/>
</dbReference>
<dbReference type="PANTHER" id="PTHR46268:SF6">
    <property type="entry name" value="UNIVERSAL STRESS PROTEIN UP12"/>
    <property type="match status" value="1"/>
</dbReference>
<sequence length="277" mass="32037">MQKTSILVATDFSNNCDKVLNKVLTFAQNKDLELNLIHVVEDSIFNFQDNSEKIKYNCIKFLKENFPQINEKNFYFRVGCIEKEIARLSQDLNCSLIVIGNSGENFSFEKLIMGSTTKKIIRSLDIPTLVIKNTKIIDYKYILVPTDFSEDSKKAVENTFEIFPDSKINLLHVYSVPFESRLNMYGIDKEHAKKYVSNIAKDNLENGNKFIKTFKDIDNKLSLTIENDVLTSEYFRDNSSHWLDGIDLIALHTTGNISFFTFEMLDKSQKDVLIFKK</sequence>
<dbReference type="OrthoDB" id="5343004at2"/>
<dbReference type="CDD" id="cd00293">
    <property type="entry name" value="USP-like"/>
    <property type="match status" value="2"/>
</dbReference>
<protein>
    <recommendedName>
        <fullName evidence="2">UspA domain-containing protein</fullName>
    </recommendedName>
</protein>
<dbReference type="Pfam" id="PF00582">
    <property type="entry name" value="Usp"/>
    <property type="match status" value="1"/>
</dbReference>
<dbReference type="PANTHER" id="PTHR46268">
    <property type="entry name" value="STRESS RESPONSE PROTEIN NHAX"/>
    <property type="match status" value="1"/>
</dbReference>
<dbReference type="PRINTS" id="PR01438">
    <property type="entry name" value="UNVRSLSTRESS"/>
</dbReference>
<dbReference type="InterPro" id="IPR014729">
    <property type="entry name" value="Rossmann-like_a/b/a_fold"/>
</dbReference>
<proteinExistence type="inferred from homology"/>